<dbReference type="HAMAP" id="MF_00658">
    <property type="entry name" value="23SrRNA_methyltr_H"/>
    <property type="match status" value="1"/>
</dbReference>
<dbReference type="InterPro" id="IPR029028">
    <property type="entry name" value="Alpha/beta_knot_MTases"/>
</dbReference>
<evidence type="ECO:0000256" key="6">
    <source>
        <dbReference type="HAMAP-Rule" id="MF_00658"/>
    </source>
</evidence>
<dbReference type="HOGENOM" id="CLU_100552_0_0_9"/>
<dbReference type="EC" id="2.1.1.177" evidence="6"/>
<feature type="binding site" evidence="6">
    <location>
        <begin position="127"/>
        <end position="132"/>
    </location>
    <ligand>
        <name>S-adenosyl-L-methionine</name>
        <dbReference type="ChEBI" id="CHEBI:59789"/>
    </ligand>
</feature>
<dbReference type="RefSeq" id="WP_006790061.1">
    <property type="nucleotide sequence ID" value="NZ_JH417587.1"/>
</dbReference>
<proteinExistence type="inferred from homology"/>
<sequence length="159" mass="18007">MKYHIIGSGKIKEPYLAAGISEFLKRLTPYGQVKVTETAEERMPENPSAAQKRQVLEKEGTRLLKYVREGSYLFVLDVAGDLISSEELAETLAALSLRGYSEFSFIIGGPFGLSEAVRKRADTCISFGRITLTHQMIRMVLLEQLYRAVKIQRHEPYHL</sequence>
<organism evidence="7 8">
    <name type="scientific">Anaeroglobus geminatus F0357</name>
    <dbReference type="NCBI Taxonomy" id="861450"/>
    <lineage>
        <taxon>Bacteria</taxon>
        <taxon>Bacillati</taxon>
        <taxon>Bacillota</taxon>
        <taxon>Negativicutes</taxon>
        <taxon>Veillonellales</taxon>
        <taxon>Veillonellaceae</taxon>
        <taxon>Anaeroglobus</taxon>
    </lineage>
</organism>
<name>G9YHF2_9FIRM</name>
<keyword evidence="6" id="KW-0963">Cytoplasm</keyword>
<evidence type="ECO:0000313" key="8">
    <source>
        <dbReference type="Proteomes" id="UP000005481"/>
    </source>
</evidence>
<evidence type="ECO:0000256" key="5">
    <source>
        <dbReference type="ARBA" id="ARBA00038303"/>
    </source>
</evidence>
<dbReference type="PIRSF" id="PIRSF004505">
    <property type="entry name" value="MT_bac"/>
    <property type="match status" value="1"/>
</dbReference>
<feature type="binding site" evidence="6">
    <location>
        <position position="76"/>
    </location>
    <ligand>
        <name>S-adenosyl-L-methionine</name>
        <dbReference type="ChEBI" id="CHEBI:59789"/>
    </ligand>
</feature>
<evidence type="ECO:0000256" key="2">
    <source>
        <dbReference type="ARBA" id="ARBA00022603"/>
    </source>
</evidence>
<comment type="similarity">
    <text evidence="5 6">Belongs to the RNA methyltransferase RlmH family.</text>
</comment>
<dbReference type="PANTHER" id="PTHR33603:SF1">
    <property type="entry name" value="RIBOSOMAL RNA LARGE SUBUNIT METHYLTRANSFERASE H"/>
    <property type="match status" value="1"/>
</dbReference>
<keyword evidence="8" id="KW-1185">Reference proteome</keyword>
<dbReference type="GO" id="GO:0070038">
    <property type="term" value="F:rRNA (pseudouridine-N3-)-methyltransferase activity"/>
    <property type="evidence" value="ECO:0007669"/>
    <property type="project" value="UniProtKB-UniRule"/>
</dbReference>
<dbReference type="CDD" id="cd18081">
    <property type="entry name" value="RlmH-like"/>
    <property type="match status" value="1"/>
</dbReference>
<evidence type="ECO:0000313" key="7">
    <source>
        <dbReference type="EMBL" id="EHM40822.1"/>
    </source>
</evidence>
<dbReference type="OrthoDB" id="9806643at2"/>
<comment type="caution">
    <text evidence="7">The sequence shown here is derived from an EMBL/GenBank/DDBJ whole genome shotgun (WGS) entry which is preliminary data.</text>
</comment>
<dbReference type="NCBIfam" id="NF000985">
    <property type="entry name" value="PRK00103.1-3"/>
    <property type="match status" value="1"/>
</dbReference>
<evidence type="ECO:0000256" key="3">
    <source>
        <dbReference type="ARBA" id="ARBA00022679"/>
    </source>
</evidence>
<dbReference type="InterPro" id="IPR003742">
    <property type="entry name" value="RlmH-like"/>
</dbReference>
<dbReference type="eggNOG" id="COG1576">
    <property type="taxonomic scope" value="Bacteria"/>
</dbReference>
<comment type="subunit">
    <text evidence="6">Homodimer.</text>
</comment>
<dbReference type="SUPFAM" id="SSF75217">
    <property type="entry name" value="alpha/beta knot"/>
    <property type="match status" value="1"/>
</dbReference>
<dbReference type="Pfam" id="PF02590">
    <property type="entry name" value="SPOUT_MTase"/>
    <property type="match status" value="1"/>
</dbReference>
<dbReference type="PATRIC" id="fig|861450.3.peg.1011"/>
<comment type="catalytic activity">
    <reaction evidence="6">
        <text>pseudouridine(1915) in 23S rRNA + S-adenosyl-L-methionine = N(3)-methylpseudouridine(1915) in 23S rRNA + S-adenosyl-L-homocysteine + H(+)</text>
        <dbReference type="Rhea" id="RHEA:42752"/>
        <dbReference type="Rhea" id="RHEA-COMP:10221"/>
        <dbReference type="Rhea" id="RHEA-COMP:10222"/>
        <dbReference type="ChEBI" id="CHEBI:15378"/>
        <dbReference type="ChEBI" id="CHEBI:57856"/>
        <dbReference type="ChEBI" id="CHEBI:59789"/>
        <dbReference type="ChEBI" id="CHEBI:65314"/>
        <dbReference type="ChEBI" id="CHEBI:74486"/>
        <dbReference type="EC" id="2.1.1.177"/>
    </reaction>
</comment>
<protein>
    <recommendedName>
        <fullName evidence="6">Ribosomal RNA large subunit methyltransferase H</fullName>
        <ecNumber evidence="6">2.1.1.177</ecNumber>
    </recommendedName>
    <alternativeName>
        <fullName evidence="6">23S rRNA (pseudouridine1915-N3)-methyltransferase</fullName>
    </alternativeName>
    <alternativeName>
        <fullName evidence="6">23S rRNA m3Psi1915 methyltransferase</fullName>
    </alternativeName>
    <alternativeName>
        <fullName evidence="6">rRNA (pseudouridine-N3-)-methyltransferase RlmH</fullName>
    </alternativeName>
</protein>
<accession>G9YHF2</accession>
<dbReference type="GO" id="GO:0005737">
    <property type="term" value="C:cytoplasm"/>
    <property type="evidence" value="ECO:0007669"/>
    <property type="project" value="UniProtKB-SubCell"/>
</dbReference>
<reference evidence="7 8" key="1">
    <citation type="submission" date="2011-08" db="EMBL/GenBank/DDBJ databases">
        <authorList>
            <person name="Weinstock G."/>
            <person name="Sodergren E."/>
            <person name="Clifton S."/>
            <person name="Fulton L."/>
            <person name="Fulton B."/>
            <person name="Courtney L."/>
            <person name="Fronick C."/>
            <person name="Harrison M."/>
            <person name="Strong C."/>
            <person name="Farmer C."/>
            <person name="Delahaunty K."/>
            <person name="Markovic C."/>
            <person name="Hall O."/>
            <person name="Minx P."/>
            <person name="Tomlinson C."/>
            <person name="Mitreva M."/>
            <person name="Hou S."/>
            <person name="Chen J."/>
            <person name="Wollam A."/>
            <person name="Pepin K.H."/>
            <person name="Johnson M."/>
            <person name="Bhonagiri V."/>
            <person name="Zhang X."/>
            <person name="Suruliraj S."/>
            <person name="Warren W."/>
            <person name="Chinwalla A."/>
            <person name="Mardis E.R."/>
            <person name="Wilson R.K."/>
        </authorList>
    </citation>
    <scope>NUCLEOTIDE SEQUENCE [LARGE SCALE GENOMIC DNA]</scope>
    <source>
        <strain evidence="7 8">F0357</strain>
    </source>
</reference>
<evidence type="ECO:0000256" key="4">
    <source>
        <dbReference type="ARBA" id="ARBA00022691"/>
    </source>
</evidence>
<feature type="binding site" evidence="6">
    <location>
        <position position="108"/>
    </location>
    <ligand>
        <name>S-adenosyl-L-methionine</name>
        <dbReference type="ChEBI" id="CHEBI:59789"/>
    </ligand>
</feature>
<dbReference type="InterPro" id="IPR029026">
    <property type="entry name" value="tRNA_m1G_MTases_N"/>
</dbReference>
<keyword evidence="1 6" id="KW-0698">rRNA processing</keyword>
<dbReference type="STRING" id="861450.HMPREF0080_01083"/>
<evidence type="ECO:0000256" key="1">
    <source>
        <dbReference type="ARBA" id="ARBA00022552"/>
    </source>
</evidence>
<comment type="function">
    <text evidence="6">Specifically methylates the pseudouridine at position 1915 (m3Psi1915) in 23S rRNA.</text>
</comment>
<dbReference type="Proteomes" id="UP000005481">
    <property type="component" value="Unassembled WGS sequence"/>
</dbReference>
<comment type="subcellular location">
    <subcellularLocation>
        <location evidence="6">Cytoplasm</location>
    </subcellularLocation>
</comment>
<dbReference type="AlphaFoldDB" id="G9YHF2"/>
<gene>
    <name evidence="6" type="primary">rlmH</name>
    <name evidence="7" type="ORF">HMPREF0080_01083</name>
</gene>
<dbReference type="Gene3D" id="3.40.1280.10">
    <property type="match status" value="1"/>
</dbReference>
<dbReference type="PANTHER" id="PTHR33603">
    <property type="entry name" value="METHYLTRANSFERASE"/>
    <property type="match status" value="1"/>
</dbReference>
<keyword evidence="4 6" id="KW-0949">S-adenosyl-L-methionine</keyword>
<keyword evidence="3 6" id="KW-0808">Transferase</keyword>
<dbReference type="EMBL" id="AGCJ01000041">
    <property type="protein sequence ID" value="EHM40822.1"/>
    <property type="molecule type" value="Genomic_DNA"/>
</dbReference>
<keyword evidence="2 6" id="KW-0489">Methyltransferase</keyword>